<evidence type="ECO:0000313" key="2">
    <source>
        <dbReference type="EMBL" id="AEO95563.1"/>
    </source>
</evidence>
<keyword evidence="1" id="KW-0812">Transmembrane</keyword>
<dbReference type="GeneID" id="11258635"/>
<keyword evidence="2" id="KW-0150">Chloroplast</keyword>
<keyword evidence="1" id="KW-1133">Transmembrane helix</keyword>
<feature type="transmembrane region" description="Helical" evidence="1">
    <location>
        <begin position="38"/>
        <end position="55"/>
    </location>
</feature>
<organism evidence="2">
    <name type="scientific">Nicotiana undulata</name>
    <dbReference type="NCBI Taxonomy" id="118713"/>
    <lineage>
        <taxon>Eukaryota</taxon>
        <taxon>Viridiplantae</taxon>
        <taxon>Streptophyta</taxon>
        <taxon>Embryophyta</taxon>
        <taxon>Tracheophyta</taxon>
        <taxon>Spermatophyta</taxon>
        <taxon>Magnoliopsida</taxon>
        <taxon>eudicotyledons</taxon>
        <taxon>Gunneridae</taxon>
        <taxon>Pentapetalae</taxon>
        <taxon>asterids</taxon>
        <taxon>lamiids</taxon>
        <taxon>Solanales</taxon>
        <taxon>Solanaceae</taxon>
        <taxon>Nicotianoideae</taxon>
        <taxon>Nicotianeae</taxon>
        <taxon>Nicotiana</taxon>
    </lineage>
</organism>
<sequence length="57" mass="7102">MKSNRLEIFLISYRFLSKRNNWNRGFISFVFFLKKRSFYVISYYTILFFVGSFSHER</sequence>
<name>G3LV00_9SOLA</name>
<reference evidence="2" key="1">
    <citation type="journal article" date="2012" name="Proc. Natl. Acad. Sci. U.S.A.">
        <title>Cell-to-cell movement of plastids in plants.</title>
        <authorList>
            <person name="Thyssen G."/>
            <person name="Svab Z."/>
            <person name="Maliga P."/>
        </authorList>
    </citation>
    <scope>NUCLEOTIDE SEQUENCE</scope>
</reference>
<protein>
    <submittedName>
        <fullName evidence="2">Uncharacterized protein</fullName>
    </submittedName>
</protein>
<keyword evidence="2" id="KW-0934">Plastid</keyword>
<dbReference type="RefSeq" id="YP_004891604.1">
    <property type="nucleotide sequence ID" value="NC_016068.1"/>
</dbReference>
<keyword evidence="1" id="KW-0472">Membrane</keyword>
<geneLocation type="chloroplast" evidence="2"/>
<evidence type="ECO:0000256" key="1">
    <source>
        <dbReference type="SAM" id="Phobius"/>
    </source>
</evidence>
<dbReference type="EMBL" id="JN563929">
    <property type="protein sequence ID" value="AEO95563.1"/>
    <property type="molecule type" value="Genomic_DNA"/>
</dbReference>
<proteinExistence type="predicted"/>
<dbReference type="AlphaFoldDB" id="G3LV00"/>
<accession>G3LV00</accession>